<dbReference type="EMBL" id="QMBP01000001">
    <property type="protein sequence ID" value="RAZ92864.1"/>
    <property type="molecule type" value="Genomic_DNA"/>
</dbReference>
<keyword evidence="2" id="KW-1185">Reference proteome</keyword>
<name>A0A330I0P9_9HYPH</name>
<proteinExistence type="predicted"/>
<organism evidence="1 2">
    <name type="scientific">Mesorhizobium hawassense</name>
    <dbReference type="NCBI Taxonomy" id="1209954"/>
    <lineage>
        <taxon>Bacteria</taxon>
        <taxon>Pseudomonadati</taxon>
        <taxon>Pseudomonadota</taxon>
        <taxon>Alphaproteobacteria</taxon>
        <taxon>Hyphomicrobiales</taxon>
        <taxon>Phyllobacteriaceae</taxon>
        <taxon>Mesorhizobium</taxon>
    </lineage>
</organism>
<evidence type="ECO:0000313" key="2">
    <source>
        <dbReference type="Proteomes" id="UP000251558"/>
    </source>
</evidence>
<dbReference type="Proteomes" id="UP000251558">
    <property type="component" value="Unassembled WGS sequence"/>
</dbReference>
<gene>
    <name evidence="1" type="ORF">DPM33_03105</name>
</gene>
<reference evidence="2" key="1">
    <citation type="submission" date="2018-06" db="EMBL/GenBank/DDBJ databases">
        <authorList>
            <person name="Helene L.C."/>
            <person name="Dall'Agnol R."/>
            <person name="Delamuta J.R."/>
            <person name="Hungria M."/>
        </authorList>
    </citation>
    <scope>NUCLEOTIDE SEQUENCE [LARGE SCALE GENOMIC DNA]</scope>
    <source>
        <strain evidence="2">AC99b</strain>
    </source>
</reference>
<dbReference type="AlphaFoldDB" id="A0A330I0P9"/>
<accession>A0A330I0P9</accession>
<evidence type="ECO:0000313" key="1">
    <source>
        <dbReference type="EMBL" id="RAZ92864.1"/>
    </source>
</evidence>
<sequence>MLALVQFAVPLEQSRVKAVAQDHMHSADRNRIAALGIDQPIAMGCLSQGLERILASRVALEQLCDDWRQFRMRLDDLSAILAGGVDIAQRSLCRPDALLRLLHLPLAGFFRKVVDIVLGHQDLDAVHELFR</sequence>
<comment type="caution">
    <text evidence="1">The sequence shown here is derived from an EMBL/GenBank/DDBJ whole genome shotgun (WGS) entry which is preliminary data.</text>
</comment>
<protein>
    <submittedName>
        <fullName evidence="1">Uncharacterized protein</fullName>
    </submittedName>
</protein>
<reference evidence="1 2" key="2">
    <citation type="submission" date="2018-07" db="EMBL/GenBank/DDBJ databases">
        <title>Diversity of Mesorhizobium strains in Brazil.</title>
        <authorList>
            <person name="Helene L.C.F."/>
            <person name="Dall'Agnol R."/>
            <person name="Delamuta J.R.M."/>
            <person name="Hungria M."/>
        </authorList>
    </citation>
    <scope>NUCLEOTIDE SEQUENCE [LARGE SCALE GENOMIC DNA]</scope>
    <source>
        <strain evidence="1 2">AC99b</strain>
    </source>
</reference>